<organism evidence="1 2">
    <name type="scientific">Paraburkholderia unamae</name>
    <dbReference type="NCBI Taxonomy" id="219649"/>
    <lineage>
        <taxon>Bacteria</taxon>
        <taxon>Pseudomonadati</taxon>
        <taxon>Pseudomonadota</taxon>
        <taxon>Betaproteobacteria</taxon>
        <taxon>Burkholderiales</taxon>
        <taxon>Burkholderiaceae</taxon>
        <taxon>Paraburkholderia</taxon>
    </lineage>
</organism>
<name>A0ACC6RGM1_9BURK</name>
<dbReference type="EMBL" id="JAYMRU010000007">
    <property type="protein sequence ID" value="MEM5400824.1"/>
    <property type="molecule type" value="Genomic_DNA"/>
</dbReference>
<dbReference type="Proteomes" id="UP001392318">
    <property type="component" value="Unassembled WGS sequence"/>
</dbReference>
<comment type="caution">
    <text evidence="1">The sequence shown here is derived from an EMBL/GenBank/DDBJ whole genome shotgun (WGS) entry which is preliminary data.</text>
</comment>
<sequence length="61" mass="6968">MPPPFPSGYIDTEEVKRIRKAAVKRLLKSKMDELESCPARLPTRRARLENEVAELAAEVME</sequence>
<gene>
    <name evidence="1" type="ORF">VSR83_12095</name>
</gene>
<accession>A0ACC6RGM1</accession>
<protein>
    <submittedName>
        <fullName evidence="1">Uncharacterized protein</fullName>
    </submittedName>
</protein>
<evidence type="ECO:0000313" key="1">
    <source>
        <dbReference type="EMBL" id="MEM5400824.1"/>
    </source>
</evidence>
<proteinExistence type="predicted"/>
<evidence type="ECO:0000313" key="2">
    <source>
        <dbReference type="Proteomes" id="UP001392318"/>
    </source>
</evidence>
<keyword evidence="2" id="KW-1185">Reference proteome</keyword>
<reference evidence="1" key="1">
    <citation type="submission" date="2024-01" db="EMBL/GenBank/DDBJ databases">
        <title>The diversity of rhizobia nodulating Mimosa spp. in eleven states of Brazil covering several biomes is determined by host plant, location, and edaphic factors.</title>
        <authorList>
            <person name="Rouws L."/>
            <person name="Barauna A."/>
            <person name="Beukes C."/>
            <person name="De Faria S.M."/>
            <person name="Gross E."/>
            <person name="Dos Reis Junior F.B."/>
            <person name="Simon M."/>
            <person name="Maluk M."/>
            <person name="Odee D.W."/>
            <person name="Kenicer G."/>
            <person name="Young J.P.W."/>
            <person name="Reis V.M."/>
            <person name="Zilli J."/>
            <person name="James E.K."/>
        </authorList>
    </citation>
    <scope>NUCLEOTIDE SEQUENCE</scope>
    <source>
        <strain evidence="1">JPY452</strain>
    </source>
</reference>